<evidence type="ECO:0000313" key="3">
    <source>
        <dbReference type="EMBL" id="BDG59785.1"/>
    </source>
</evidence>
<keyword evidence="11" id="KW-1185">Reference proteome</keyword>
<dbReference type="KEGG" id="cmic:caldi_29280"/>
<dbReference type="InterPro" id="IPR049945">
    <property type="entry name" value="AAA_22"/>
</dbReference>
<dbReference type="EMBL" id="AP025628">
    <property type="protein sequence ID" value="BDG59310.1"/>
    <property type="molecule type" value="Genomic_DNA"/>
</dbReference>
<dbReference type="Pfam" id="PF13401">
    <property type="entry name" value="AAA_22"/>
    <property type="match status" value="1"/>
</dbReference>
<sequence>MPFAREIPTDRLFPAPQHQELLARLQYAIRHRAFAVVTGEVGAGKSTAIRALYDQLDRTRHLFVYIADSRLTPSAFYRDVLTQLGVAPPSLFHGREVKRLFERTILDGYTTNGRQPVIVIDEAHLLSGAMLQEVRFLLNFHMDSISPLTFILAGQSELRGLLRLRTFEAIAQRVQVRFHLTGLGEAETLAYIQHHLHLAGADRPLFSEQALRKIVTESRGIPRVINTICTSCLLDACAHDQRLVEEAHVERVLLELQDTQAPRGGSPW</sequence>
<dbReference type="InterPro" id="IPR003593">
    <property type="entry name" value="AAA+_ATPase"/>
</dbReference>
<organism evidence="2 11">
    <name type="scientific">Caldinitratiruptor microaerophilus</name>
    <dbReference type="NCBI Taxonomy" id="671077"/>
    <lineage>
        <taxon>Bacteria</taxon>
        <taxon>Bacillati</taxon>
        <taxon>Bacillota</taxon>
        <taxon>Clostridia</taxon>
        <taxon>Eubacteriales</taxon>
        <taxon>Symbiobacteriaceae</taxon>
        <taxon>Caldinitratiruptor</taxon>
    </lineage>
</organism>
<dbReference type="KEGG" id="cmic:caldi_08750"/>
<gene>
    <name evidence="2" type="ORF">caldi_04000</name>
    <name evidence="3" type="ORF">caldi_08750</name>
    <name evidence="4" type="ORF">caldi_14030</name>
    <name evidence="5" type="ORF">caldi_14410</name>
    <name evidence="6" type="ORF">caldi_14460</name>
    <name evidence="7" type="ORF">caldi_16570</name>
    <name evidence="8" type="ORF">caldi_19540</name>
    <name evidence="9" type="ORF">caldi_29280</name>
    <name evidence="10" type="ORF">caldi_30620</name>
</gene>
<dbReference type="EMBL" id="AP025628">
    <property type="protein sequence ID" value="BDG60313.1"/>
    <property type="molecule type" value="Genomic_DNA"/>
</dbReference>
<dbReference type="KEGG" id="cmic:caldi_19540"/>
<evidence type="ECO:0000313" key="4">
    <source>
        <dbReference type="EMBL" id="BDG60313.1"/>
    </source>
</evidence>
<evidence type="ECO:0000259" key="1">
    <source>
        <dbReference type="SMART" id="SM00382"/>
    </source>
</evidence>
<evidence type="ECO:0000313" key="2">
    <source>
        <dbReference type="EMBL" id="BDG59310.1"/>
    </source>
</evidence>
<dbReference type="KEGG" id="cmic:caldi_16570"/>
<feature type="domain" description="AAA+ ATPase" evidence="1">
    <location>
        <begin position="31"/>
        <end position="177"/>
    </location>
</feature>
<accession>A0AA35CHW2</accession>
<dbReference type="EMBL" id="AP025628">
    <property type="protein sequence ID" value="BDG59785.1"/>
    <property type="molecule type" value="Genomic_DNA"/>
</dbReference>
<dbReference type="EMBL" id="AP025628">
    <property type="protein sequence ID" value="BDG61972.1"/>
    <property type="molecule type" value="Genomic_DNA"/>
</dbReference>
<evidence type="ECO:0000313" key="9">
    <source>
        <dbReference type="EMBL" id="BDG61838.1"/>
    </source>
</evidence>
<evidence type="ECO:0000313" key="6">
    <source>
        <dbReference type="EMBL" id="BDG60356.1"/>
    </source>
</evidence>
<dbReference type="EMBL" id="AP025628">
    <property type="protein sequence ID" value="BDG60567.1"/>
    <property type="molecule type" value="Genomic_DNA"/>
</dbReference>
<evidence type="ECO:0000313" key="10">
    <source>
        <dbReference type="EMBL" id="BDG61972.1"/>
    </source>
</evidence>
<dbReference type="SMART" id="SM00382">
    <property type="entry name" value="AAA"/>
    <property type="match status" value="1"/>
</dbReference>
<reference evidence="2" key="1">
    <citation type="submission" date="2022-03" db="EMBL/GenBank/DDBJ databases">
        <title>Complete genome sequence of Caldinitratiruptor microaerophilus.</title>
        <authorList>
            <person name="Mukaiyama R."/>
            <person name="Nishiyama T."/>
            <person name="Ueda K."/>
        </authorList>
    </citation>
    <scope>NUCLEOTIDE SEQUENCE</scope>
    <source>
        <strain evidence="2">JCM 16183</strain>
    </source>
</reference>
<dbReference type="SUPFAM" id="SSF52540">
    <property type="entry name" value="P-loop containing nucleoside triphosphate hydrolases"/>
    <property type="match status" value="1"/>
</dbReference>
<evidence type="ECO:0000313" key="8">
    <source>
        <dbReference type="EMBL" id="BDG60864.1"/>
    </source>
</evidence>
<dbReference type="EMBL" id="AP025628">
    <property type="protein sequence ID" value="BDG60356.1"/>
    <property type="molecule type" value="Genomic_DNA"/>
</dbReference>
<dbReference type="InterPro" id="IPR052026">
    <property type="entry name" value="ExeA_AAA_ATPase_DNA-bind"/>
</dbReference>
<dbReference type="KEGG" id="cmic:caldi_30620"/>
<dbReference type="GO" id="GO:0016887">
    <property type="term" value="F:ATP hydrolysis activity"/>
    <property type="evidence" value="ECO:0007669"/>
    <property type="project" value="InterPro"/>
</dbReference>
<evidence type="ECO:0000313" key="5">
    <source>
        <dbReference type="EMBL" id="BDG60351.1"/>
    </source>
</evidence>
<dbReference type="AlphaFoldDB" id="A0AA35CHW2"/>
<dbReference type="EMBL" id="AP025628">
    <property type="protein sequence ID" value="BDG61838.1"/>
    <property type="molecule type" value="Genomic_DNA"/>
</dbReference>
<dbReference type="PANTHER" id="PTHR35894:SF1">
    <property type="entry name" value="PHOSPHORIBULOKINASE _ URIDINE KINASE FAMILY"/>
    <property type="match status" value="1"/>
</dbReference>
<evidence type="ECO:0000313" key="7">
    <source>
        <dbReference type="EMBL" id="BDG60567.1"/>
    </source>
</evidence>
<evidence type="ECO:0000313" key="11">
    <source>
        <dbReference type="Proteomes" id="UP001163687"/>
    </source>
</evidence>
<dbReference type="InterPro" id="IPR027417">
    <property type="entry name" value="P-loop_NTPase"/>
</dbReference>
<dbReference type="EMBL" id="AP025628">
    <property type="protein sequence ID" value="BDG60864.1"/>
    <property type="molecule type" value="Genomic_DNA"/>
</dbReference>
<dbReference type="CDD" id="cd00009">
    <property type="entry name" value="AAA"/>
    <property type="match status" value="1"/>
</dbReference>
<protein>
    <recommendedName>
        <fullName evidence="1">AAA+ ATPase domain-containing protein</fullName>
    </recommendedName>
</protein>
<dbReference type="Proteomes" id="UP001163687">
    <property type="component" value="Chromosome"/>
</dbReference>
<dbReference type="KEGG" id="cmic:caldi_14030"/>
<dbReference type="EMBL" id="AP025628">
    <property type="protein sequence ID" value="BDG60351.1"/>
    <property type="molecule type" value="Genomic_DNA"/>
</dbReference>
<dbReference type="PANTHER" id="PTHR35894">
    <property type="entry name" value="GENERAL SECRETION PATHWAY PROTEIN A-RELATED"/>
    <property type="match status" value="1"/>
</dbReference>
<dbReference type="KEGG" id="cmic:caldi_14410"/>
<name>A0AA35CHW2_9FIRM</name>
<dbReference type="KEGG" id="cmic:caldi_04000"/>
<dbReference type="RefSeq" id="WP_264841555.1">
    <property type="nucleotide sequence ID" value="NZ_AP025628.1"/>
</dbReference>
<dbReference type="KEGG" id="cmic:caldi_14460"/>
<proteinExistence type="predicted"/>
<dbReference type="Gene3D" id="3.40.50.300">
    <property type="entry name" value="P-loop containing nucleotide triphosphate hydrolases"/>
    <property type="match status" value="1"/>
</dbReference>